<evidence type="ECO:0000313" key="4">
    <source>
        <dbReference type="Proteomes" id="UP000078561"/>
    </source>
</evidence>
<dbReference type="EMBL" id="LT553919">
    <property type="protein sequence ID" value="SAM02558.1"/>
    <property type="molecule type" value="Genomic_DNA"/>
</dbReference>
<reference evidence="3" key="1">
    <citation type="submission" date="2016-04" db="EMBL/GenBank/DDBJ databases">
        <authorList>
            <person name="Evans L.H."/>
            <person name="Alamgir A."/>
            <person name="Owens N."/>
            <person name="Weber N.D."/>
            <person name="Virtaneva K."/>
            <person name="Barbian K."/>
            <person name="Babar A."/>
            <person name="Rosenke K."/>
        </authorList>
    </citation>
    <scope>NUCLEOTIDE SEQUENCE [LARGE SCALE GENOMIC DNA]</scope>
    <source>
        <strain evidence="3">CBS 101.48</strain>
    </source>
</reference>
<evidence type="ECO:0000259" key="2">
    <source>
        <dbReference type="PROSITE" id="PS51677"/>
    </source>
</evidence>
<dbReference type="InterPro" id="IPR002509">
    <property type="entry name" value="NODB_dom"/>
</dbReference>
<dbReference type="InParanoid" id="A0A168PKN5"/>
<keyword evidence="4" id="KW-1185">Reference proteome</keyword>
<dbReference type="InterPro" id="IPR019327">
    <property type="entry name" value="WKF"/>
</dbReference>
<feature type="region of interest" description="Disordered" evidence="1">
    <location>
        <begin position="284"/>
        <end position="305"/>
    </location>
</feature>
<dbReference type="SUPFAM" id="SSF88713">
    <property type="entry name" value="Glycoside hydrolase/deacetylase"/>
    <property type="match status" value="1"/>
</dbReference>
<organism evidence="3">
    <name type="scientific">Absidia glauca</name>
    <name type="common">Pin mould</name>
    <dbReference type="NCBI Taxonomy" id="4829"/>
    <lineage>
        <taxon>Eukaryota</taxon>
        <taxon>Fungi</taxon>
        <taxon>Fungi incertae sedis</taxon>
        <taxon>Mucoromycota</taxon>
        <taxon>Mucoromycotina</taxon>
        <taxon>Mucoromycetes</taxon>
        <taxon>Mucorales</taxon>
        <taxon>Cunninghamellaceae</taxon>
        <taxon>Absidia</taxon>
    </lineage>
</organism>
<gene>
    <name evidence="3" type="primary">ABSGL_08359.1 scaffold 10076</name>
</gene>
<protein>
    <recommendedName>
        <fullName evidence="2">NodB homology domain-containing protein</fullName>
    </recommendedName>
</protein>
<dbReference type="PANTHER" id="PTHR22306">
    <property type="entry name" value="CHROMOSOME 7 OPEN READING FRAME 50"/>
    <property type="match status" value="1"/>
</dbReference>
<accession>A0A168PKN5</accession>
<dbReference type="PROSITE" id="PS51677">
    <property type="entry name" value="NODB"/>
    <property type="match status" value="1"/>
</dbReference>
<dbReference type="GO" id="GO:0016810">
    <property type="term" value="F:hydrolase activity, acting on carbon-nitrogen (but not peptide) bonds"/>
    <property type="evidence" value="ECO:0007669"/>
    <property type="project" value="InterPro"/>
</dbReference>
<name>A0A168PKN5_ABSGL</name>
<feature type="region of interest" description="Disordered" evidence="1">
    <location>
        <begin position="620"/>
        <end position="641"/>
    </location>
</feature>
<dbReference type="Gene3D" id="3.20.20.370">
    <property type="entry name" value="Glycoside hydrolase/deacetylase"/>
    <property type="match status" value="1"/>
</dbReference>
<dbReference type="OrthoDB" id="407355at2759"/>
<feature type="compositionally biased region" description="Low complexity" evidence="1">
    <location>
        <begin position="291"/>
        <end position="305"/>
    </location>
</feature>
<dbReference type="InterPro" id="IPR011330">
    <property type="entry name" value="Glyco_hydro/deAcase_b/a-brl"/>
</dbReference>
<dbReference type="GO" id="GO:0005975">
    <property type="term" value="P:carbohydrate metabolic process"/>
    <property type="evidence" value="ECO:0007669"/>
    <property type="project" value="InterPro"/>
</dbReference>
<dbReference type="Proteomes" id="UP000078561">
    <property type="component" value="Unassembled WGS sequence"/>
</dbReference>
<feature type="compositionally biased region" description="Low complexity" evidence="1">
    <location>
        <begin position="1"/>
        <end position="16"/>
    </location>
</feature>
<dbReference type="STRING" id="4829.A0A168PKN5"/>
<proteinExistence type="predicted"/>
<dbReference type="Pfam" id="PF10180">
    <property type="entry name" value="WKF"/>
    <property type="match status" value="1"/>
</dbReference>
<dbReference type="PANTHER" id="PTHR22306:SF2">
    <property type="entry name" value="CHROMOSOME 7 OPEN READING FRAME 50"/>
    <property type="match status" value="1"/>
</dbReference>
<evidence type="ECO:0000256" key="1">
    <source>
        <dbReference type="SAM" id="MobiDB-lite"/>
    </source>
</evidence>
<dbReference type="AlphaFoldDB" id="A0A168PKN5"/>
<feature type="domain" description="NodB homology" evidence="2">
    <location>
        <begin position="416"/>
        <end position="607"/>
    </location>
</feature>
<feature type="region of interest" description="Disordered" evidence="1">
    <location>
        <begin position="1"/>
        <end position="174"/>
    </location>
</feature>
<dbReference type="Pfam" id="PF01522">
    <property type="entry name" value="Polysacc_deac_1"/>
    <property type="match status" value="1"/>
</dbReference>
<feature type="compositionally biased region" description="Basic and acidic residues" evidence="1">
    <location>
        <begin position="29"/>
        <end position="77"/>
    </location>
</feature>
<sequence>MAETEALTTTPTTVPAKVDKASRPQKTINKKDTKKKDTNEKATDKKDTNKKATDKKDTNKKATDKKDTNKKDTDKKDTKQKRTRTTGMALLQSLTAKKAAQEAMIKSAKAKVHVSFDDDGEVVTTPVEETTTDDNKKRKQPPTEDDQTKAPTTPKKEKKRKGTHHLQGPSNKKKEESLAYLQVFLDNRSQWKFGKKQQSWLLQHVYDTEAISTEVFDRLLLYVKDLVGMAREKTLQEAQTICQETKGTTTSSVAAPQVDPTPFDADDDFDAEKLLASSTFISAPPAQQPVDETTNEAPAAPATADDGVKLDRAKAIVRILISMSRPKIGLFMFSRNKNLPTVYKPGLHSLPFVSSSYRPFKHKKMMKLVVALIFAALLNVVLADGSNTMALPIWNHPTAAAADAPAPQATACAGSGQIAVTYNEGPSDVTAKVLNGLKAAQAKANFFVNASWLYTQQYAMILQRAYNDGHLIGMTYRAPGDSSKGLTDDQIKQDVEKTAKIVETLIGVAPKYVRLHYSTPEDIRLEHIIRNMGYTLIAYNLDTQDYNYKNNPQGIAELYRSTFAKQLDTYDSKGSFISVQYDIPDTGSWQAIYDTVNVINESGYTMVRLDGCLQDKTPYKEAANSPKSVGDKHSFGSGGYKEGQSTVEAPANLNTSNVDTSDIQLTKKNQKDGKNAADRLISSNTVSLAAVASIFALLAFA</sequence>
<evidence type="ECO:0000313" key="3">
    <source>
        <dbReference type="EMBL" id="SAM02558.1"/>
    </source>
</evidence>